<keyword evidence="7" id="KW-1185">Reference proteome</keyword>
<evidence type="ECO:0000313" key="6">
    <source>
        <dbReference type="EMBL" id="KFE70325.1"/>
    </source>
</evidence>
<keyword evidence="2" id="KW-0805">Transcription regulation</keyword>
<name>A0A085WRL2_9BACT</name>
<comment type="caution">
    <text evidence="6">The sequence shown here is derived from an EMBL/GenBank/DDBJ whole genome shotgun (WGS) entry which is preliminary data.</text>
</comment>
<evidence type="ECO:0000313" key="7">
    <source>
        <dbReference type="Proteomes" id="UP000028725"/>
    </source>
</evidence>
<dbReference type="FunFam" id="1.10.10.10:FF:000001">
    <property type="entry name" value="LysR family transcriptional regulator"/>
    <property type="match status" value="1"/>
</dbReference>
<dbReference type="SUPFAM" id="SSF46785">
    <property type="entry name" value="Winged helix' DNA-binding domain"/>
    <property type="match status" value="1"/>
</dbReference>
<dbReference type="Gene3D" id="1.10.10.10">
    <property type="entry name" value="Winged helix-like DNA-binding domain superfamily/Winged helix DNA-binding domain"/>
    <property type="match status" value="1"/>
</dbReference>
<dbReference type="Gene3D" id="3.40.190.290">
    <property type="match status" value="1"/>
</dbReference>
<dbReference type="CDD" id="cd08422">
    <property type="entry name" value="PBP2_CrgA_like"/>
    <property type="match status" value="1"/>
</dbReference>
<dbReference type="AlphaFoldDB" id="A0A085WRL2"/>
<organism evidence="6 7">
    <name type="scientific">Hyalangium minutum</name>
    <dbReference type="NCBI Taxonomy" id="394096"/>
    <lineage>
        <taxon>Bacteria</taxon>
        <taxon>Pseudomonadati</taxon>
        <taxon>Myxococcota</taxon>
        <taxon>Myxococcia</taxon>
        <taxon>Myxococcales</taxon>
        <taxon>Cystobacterineae</taxon>
        <taxon>Archangiaceae</taxon>
        <taxon>Hyalangium</taxon>
    </lineage>
</organism>
<dbReference type="InterPro" id="IPR005119">
    <property type="entry name" value="LysR_subst-bd"/>
</dbReference>
<dbReference type="PANTHER" id="PTHR30537">
    <property type="entry name" value="HTH-TYPE TRANSCRIPTIONAL REGULATOR"/>
    <property type="match status" value="1"/>
</dbReference>
<keyword evidence="4" id="KW-0804">Transcription</keyword>
<dbReference type="InterPro" id="IPR058163">
    <property type="entry name" value="LysR-type_TF_proteobact-type"/>
</dbReference>
<dbReference type="Pfam" id="PF03466">
    <property type="entry name" value="LysR_substrate"/>
    <property type="match status" value="1"/>
</dbReference>
<dbReference type="InterPro" id="IPR000847">
    <property type="entry name" value="LysR_HTH_N"/>
</dbReference>
<dbReference type="PANTHER" id="PTHR30537:SF5">
    <property type="entry name" value="HTH-TYPE TRANSCRIPTIONAL ACTIVATOR TTDR-RELATED"/>
    <property type="match status" value="1"/>
</dbReference>
<dbReference type="PATRIC" id="fig|394096.3.peg.1846"/>
<dbReference type="SUPFAM" id="SSF53850">
    <property type="entry name" value="Periplasmic binding protein-like II"/>
    <property type="match status" value="1"/>
</dbReference>
<dbReference type="Pfam" id="PF00126">
    <property type="entry name" value="HTH_1"/>
    <property type="match status" value="1"/>
</dbReference>
<dbReference type="GO" id="GO:0003677">
    <property type="term" value="F:DNA binding"/>
    <property type="evidence" value="ECO:0007669"/>
    <property type="project" value="UniProtKB-KW"/>
</dbReference>
<evidence type="ECO:0000256" key="2">
    <source>
        <dbReference type="ARBA" id="ARBA00023015"/>
    </source>
</evidence>
<feature type="domain" description="HTH lysR-type" evidence="5">
    <location>
        <begin position="5"/>
        <end position="62"/>
    </location>
</feature>
<comment type="similarity">
    <text evidence="1">Belongs to the LysR transcriptional regulatory family.</text>
</comment>
<dbReference type="PROSITE" id="PS50931">
    <property type="entry name" value="HTH_LYSR"/>
    <property type="match status" value="1"/>
</dbReference>
<evidence type="ECO:0000259" key="5">
    <source>
        <dbReference type="PROSITE" id="PS50931"/>
    </source>
</evidence>
<accession>A0A085WRL2</accession>
<dbReference type="InterPro" id="IPR036388">
    <property type="entry name" value="WH-like_DNA-bd_sf"/>
</dbReference>
<sequence>MPATIDITLLASFVEVADASSFSGAARALGTTTATVSRTIAKLEASVGSRLFHRTTRRVSLTTAGRALYERTAAHVRALAHATKELPEHQSEPAGTLKLTAPYDLGAIFLGSVIARFVALYPKVQVQAEFSSRVVDLAAEGFDVAIRGDISKHKDPSLTARPLAQRSELSLYAAPSYLARRGNPRELASPGHDWLVAGPLRRAFDFPATLTPKVVANDFLFLRGVAASGGGIAMLPSFIAQPYVASGELVRVLPSVRVTVGGLVLVYSSTRPLARKVAAFRDFLVEVTKREWVG</sequence>
<proteinExistence type="inferred from homology"/>
<evidence type="ECO:0000256" key="4">
    <source>
        <dbReference type="ARBA" id="ARBA00023163"/>
    </source>
</evidence>
<protein>
    <recommendedName>
        <fullName evidence="5">HTH lysR-type domain-containing protein</fullName>
    </recommendedName>
</protein>
<dbReference type="InterPro" id="IPR036390">
    <property type="entry name" value="WH_DNA-bd_sf"/>
</dbReference>
<dbReference type="EMBL" id="JMCB01000003">
    <property type="protein sequence ID" value="KFE70325.1"/>
    <property type="molecule type" value="Genomic_DNA"/>
</dbReference>
<evidence type="ECO:0000256" key="1">
    <source>
        <dbReference type="ARBA" id="ARBA00009437"/>
    </source>
</evidence>
<evidence type="ECO:0000256" key="3">
    <source>
        <dbReference type="ARBA" id="ARBA00023125"/>
    </source>
</evidence>
<dbReference type="Proteomes" id="UP000028725">
    <property type="component" value="Unassembled WGS sequence"/>
</dbReference>
<dbReference type="STRING" id="394096.DB31_5367"/>
<gene>
    <name evidence="6" type="ORF">DB31_5367</name>
</gene>
<reference evidence="6 7" key="1">
    <citation type="submission" date="2014-04" db="EMBL/GenBank/DDBJ databases">
        <title>Genome assembly of Hyalangium minutum DSM 14724.</title>
        <authorList>
            <person name="Sharma G."/>
            <person name="Subramanian S."/>
        </authorList>
    </citation>
    <scope>NUCLEOTIDE SEQUENCE [LARGE SCALE GENOMIC DNA]</scope>
    <source>
        <strain evidence="6 7">DSM 14724</strain>
    </source>
</reference>
<dbReference type="GO" id="GO:0003700">
    <property type="term" value="F:DNA-binding transcription factor activity"/>
    <property type="evidence" value="ECO:0007669"/>
    <property type="project" value="InterPro"/>
</dbReference>
<keyword evidence="3" id="KW-0238">DNA-binding</keyword>
<dbReference type="RefSeq" id="WP_052419822.1">
    <property type="nucleotide sequence ID" value="NZ_JMCB01000003.1"/>
</dbReference>